<dbReference type="AlphaFoldDB" id="A0A426V323"/>
<gene>
    <name evidence="1" type="ORF">EIW28_00275</name>
</gene>
<protein>
    <submittedName>
        <fullName evidence="1">Uncharacterized protein</fullName>
    </submittedName>
</protein>
<sequence>MVATAVVFAAAAPDGRWMSVASGLGVGVAVAVVTGGALTSVAHLQARLRSGRTAEQAIAEVAALARPAGGVADRVEAILARDPAREHEVHRIAWEAAGVGRPNRRAAEDALDELWRRADPAAAAERAARLREVEASLQAYRRERER</sequence>
<evidence type="ECO:0000313" key="2">
    <source>
        <dbReference type="Proteomes" id="UP000277256"/>
    </source>
</evidence>
<keyword evidence="2" id="KW-1185">Reference proteome</keyword>
<reference evidence="1 2" key="1">
    <citation type="submission" date="2018-12" db="EMBL/GenBank/DDBJ databases">
        <title>Glycomyces sp. YIM 121974 draft genome.</title>
        <authorList>
            <person name="Li Q."/>
        </authorList>
    </citation>
    <scope>NUCLEOTIDE SEQUENCE [LARGE SCALE GENOMIC DNA]</scope>
    <source>
        <strain evidence="1 2">YIM 121974</strain>
    </source>
</reference>
<dbReference type="Proteomes" id="UP000277256">
    <property type="component" value="Unassembled WGS sequence"/>
</dbReference>
<organism evidence="1 2">
    <name type="scientific">Glycomyces terrestris</name>
    <dbReference type="NCBI Taxonomy" id="2493553"/>
    <lineage>
        <taxon>Bacteria</taxon>
        <taxon>Bacillati</taxon>
        <taxon>Actinomycetota</taxon>
        <taxon>Actinomycetes</taxon>
        <taxon>Glycomycetales</taxon>
        <taxon>Glycomycetaceae</taxon>
        <taxon>Glycomyces</taxon>
    </lineage>
</organism>
<evidence type="ECO:0000313" key="1">
    <source>
        <dbReference type="EMBL" id="RRS01257.1"/>
    </source>
</evidence>
<dbReference type="EMBL" id="RSEB01000001">
    <property type="protein sequence ID" value="RRS01257.1"/>
    <property type="molecule type" value="Genomic_DNA"/>
</dbReference>
<accession>A0A426V323</accession>
<comment type="caution">
    <text evidence="1">The sequence shown here is derived from an EMBL/GenBank/DDBJ whole genome shotgun (WGS) entry which is preliminary data.</text>
</comment>
<name>A0A426V323_9ACTN</name>
<proteinExistence type="predicted"/>